<feature type="compositionally biased region" description="Basic residues" evidence="1">
    <location>
        <begin position="1"/>
        <end position="11"/>
    </location>
</feature>
<feature type="region of interest" description="Disordered" evidence="1">
    <location>
        <begin position="187"/>
        <end position="249"/>
    </location>
</feature>
<dbReference type="AlphaFoldDB" id="A0AAU0MWM9"/>
<evidence type="ECO:0000313" key="3">
    <source>
        <dbReference type="Proteomes" id="UP001302477"/>
    </source>
</evidence>
<keyword evidence="3" id="KW-1185">Reference proteome</keyword>
<feature type="region of interest" description="Disordered" evidence="1">
    <location>
        <begin position="38"/>
        <end position="83"/>
    </location>
</feature>
<feature type="compositionally biased region" description="Polar residues" evidence="1">
    <location>
        <begin position="199"/>
        <end position="212"/>
    </location>
</feature>
<accession>A0AAU0MWM9</accession>
<feature type="region of interest" description="Disordered" evidence="1">
    <location>
        <begin position="1"/>
        <end position="20"/>
    </location>
</feature>
<feature type="compositionally biased region" description="Low complexity" evidence="1">
    <location>
        <begin position="187"/>
        <end position="198"/>
    </location>
</feature>
<evidence type="ECO:0000256" key="1">
    <source>
        <dbReference type="SAM" id="MobiDB-lite"/>
    </source>
</evidence>
<dbReference type="RefSeq" id="WP_318953494.1">
    <property type="nucleotide sequence ID" value="NZ_CP137555.1"/>
</dbReference>
<dbReference type="Proteomes" id="UP001302477">
    <property type="component" value="Chromosome"/>
</dbReference>
<feature type="compositionally biased region" description="Polar residues" evidence="1">
    <location>
        <begin position="140"/>
        <end position="158"/>
    </location>
</feature>
<dbReference type="EMBL" id="CP137555">
    <property type="protein sequence ID" value="WOX05020.1"/>
    <property type="molecule type" value="Genomic_DNA"/>
</dbReference>
<gene>
    <name evidence="2" type="ORF">R5R33_14920</name>
</gene>
<feature type="compositionally biased region" description="Pro residues" evidence="1">
    <location>
        <begin position="63"/>
        <end position="75"/>
    </location>
</feature>
<protein>
    <submittedName>
        <fullName evidence="2">Uncharacterized protein</fullName>
    </submittedName>
</protein>
<dbReference type="KEGG" id="mpaf:R5R33_14920"/>
<sequence>MSGRKKNRRHQNGQPPHELLRELSSLRELLGSDMEADIPLLDQVAEPTSDQKVNNAQQHTTPPRAPSYAPTPPQRPLTEIDLPILFSPIDEELLDDFDDYSTELSEADLKLLRPLQDLPKPAPERDEARKPVAEPWPVKNDTQPTPQQTSQGNTQRTATVREEFQPELFDIEQEQAPESLADLQLIEPAPAEPAAKPANTATQPATRTSAQIPSSPSSPKVTTVSMTENPFLPPHIRARLTGGKIPRPDPIPAVTPAYYAAPAKPEAAAGTNRKLSDEERERLLEQLVAEQLPELERQLRLSISMMLNELYPKKS</sequence>
<name>A0AAU0MWM9_9GAMM</name>
<reference evidence="2 3" key="1">
    <citation type="submission" date="2023-10" db="EMBL/GenBank/DDBJ databases">
        <title>Description of Microbulbifer bruguierae sp. nov., isolated from the sediments of mangrove plant Bruguiera sexangula and comparative genomic analyses of the genus Microbulbifer.</title>
        <authorList>
            <person name="Long M."/>
        </authorList>
    </citation>
    <scope>NUCLEOTIDE SEQUENCE [LARGE SCALE GENOMIC DNA]</scope>
    <source>
        <strain evidence="2 3">SPO729</strain>
    </source>
</reference>
<feature type="region of interest" description="Disordered" evidence="1">
    <location>
        <begin position="107"/>
        <end position="162"/>
    </location>
</feature>
<evidence type="ECO:0000313" key="2">
    <source>
        <dbReference type="EMBL" id="WOX05020.1"/>
    </source>
</evidence>
<proteinExistence type="predicted"/>
<feature type="compositionally biased region" description="Polar residues" evidence="1">
    <location>
        <begin position="46"/>
        <end position="59"/>
    </location>
</feature>
<feature type="compositionally biased region" description="Basic and acidic residues" evidence="1">
    <location>
        <begin position="122"/>
        <end position="132"/>
    </location>
</feature>
<organism evidence="2 3">
    <name type="scientific">Microbulbifer pacificus</name>
    <dbReference type="NCBI Taxonomy" id="407164"/>
    <lineage>
        <taxon>Bacteria</taxon>
        <taxon>Pseudomonadati</taxon>
        <taxon>Pseudomonadota</taxon>
        <taxon>Gammaproteobacteria</taxon>
        <taxon>Cellvibrionales</taxon>
        <taxon>Microbulbiferaceae</taxon>
        <taxon>Microbulbifer</taxon>
    </lineage>
</organism>